<evidence type="ECO:0000313" key="1">
    <source>
        <dbReference type="EMBL" id="TLF77703.1"/>
    </source>
</evidence>
<accession>A0A5R8NQ01</accession>
<dbReference type="Proteomes" id="UP000306378">
    <property type="component" value="Unassembled WGS sequence"/>
</dbReference>
<protein>
    <submittedName>
        <fullName evidence="1">Uncharacterized protein</fullName>
    </submittedName>
</protein>
<sequence>MKPPETVRALVDFANIPPDSTELVHHIEEVDIPLADPRQCTHHDTLCAHCAHTWTSQHLFTESLPWGKQYRNTTDP</sequence>
<gene>
    <name evidence="1" type="ORF">FEK34_15500</name>
</gene>
<comment type="caution">
    <text evidence="1">The sequence shown here is derived from an EMBL/GenBank/DDBJ whole genome shotgun (WGS) entry which is preliminary data.</text>
</comment>
<reference evidence="1 2" key="1">
    <citation type="submission" date="2019-05" db="EMBL/GenBank/DDBJ databases">
        <title>Genomes sequences of two Nocardia cyriacigeorgica environmental isolates, type strains Nocardia asteroides ATCC 19247 and Nocardia cyriacigeorgica DSM 44484.</title>
        <authorList>
            <person name="Vautrin F."/>
            <person name="Bergeron E."/>
            <person name="Dubost A."/>
            <person name="Abrouk D."/>
            <person name="Rodriguez Nava V."/>
            <person name="Pujic P."/>
        </authorList>
    </citation>
    <scope>NUCLEOTIDE SEQUENCE [LARGE SCALE GENOMIC DNA]</scope>
    <source>
        <strain evidence="1 2">EML 446</strain>
    </source>
</reference>
<dbReference type="EMBL" id="VBUT01000005">
    <property type="protein sequence ID" value="TLF77703.1"/>
    <property type="molecule type" value="Genomic_DNA"/>
</dbReference>
<name>A0A5R8NQ01_9NOCA</name>
<dbReference type="RefSeq" id="WP_068043516.1">
    <property type="nucleotide sequence ID" value="NZ_JADLPF010000003.1"/>
</dbReference>
<proteinExistence type="predicted"/>
<dbReference type="AlphaFoldDB" id="A0A5R8NQ01"/>
<organism evidence="1 2">
    <name type="scientific">Nocardia cyriacigeorgica</name>
    <dbReference type="NCBI Taxonomy" id="135487"/>
    <lineage>
        <taxon>Bacteria</taxon>
        <taxon>Bacillati</taxon>
        <taxon>Actinomycetota</taxon>
        <taxon>Actinomycetes</taxon>
        <taxon>Mycobacteriales</taxon>
        <taxon>Nocardiaceae</taxon>
        <taxon>Nocardia</taxon>
    </lineage>
</organism>
<evidence type="ECO:0000313" key="2">
    <source>
        <dbReference type="Proteomes" id="UP000306378"/>
    </source>
</evidence>